<dbReference type="RefSeq" id="WP_359703720.1">
    <property type="nucleotide sequence ID" value="NZ_JBEYXT010000580.1"/>
</dbReference>
<dbReference type="Proteomes" id="UP001551189">
    <property type="component" value="Unassembled WGS sequence"/>
</dbReference>
<protein>
    <submittedName>
        <fullName evidence="2">Uncharacterized protein</fullName>
    </submittedName>
</protein>
<accession>A0ABV3BD61</accession>
<keyword evidence="3" id="KW-1185">Reference proteome</keyword>
<evidence type="ECO:0000256" key="1">
    <source>
        <dbReference type="SAM" id="MobiDB-lite"/>
    </source>
</evidence>
<comment type="caution">
    <text evidence="2">The sequence shown here is derived from an EMBL/GenBank/DDBJ whole genome shotgun (WGS) entry which is preliminary data.</text>
</comment>
<reference evidence="2 3" key="1">
    <citation type="submission" date="2024-06" db="EMBL/GenBank/DDBJ databases">
        <title>The Natural Products Discovery Center: Release of the First 8490 Sequenced Strains for Exploring Actinobacteria Biosynthetic Diversity.</title>
        <authorList>
            <person name="Kalkreuter E."/>
            <person name="Kautsar S.A."/>
            <person name="Yang D."/>
            <person name="Bader C.D."/>
            <person name="Teijaro C.N."/>
            <person name="Fluegel L."/>
            <person name="Davis C.M."/>
            <person name="Simpson J.R."/>
            <person name="Lauterbach L."/>
            <person name="Steele A.D."/>
            <person name="Gui C."/>
            <person name="Meng S."/>
            <person name="Li G."/>
            <person name="Viehrig K."/>
            <person name="Ye F."/>
            <person name="Su P."/>
            <person name="Kiefer A.F."/>
            <person name="Nichols A."/>
            <person name="Cepeda A.J."/>
            <person name="Yan W."/>
            <person name="Fan B."/>
            <person name="Jiang Y."/>
            <person name="Adhikari A."/>
            <person name="Zheng C.-J."/>
            <person name="Schuster L."/>
            <person name="Cowan T.M."/>
            <person name="Smanski M.J."/>
            <person name="Chevrette M.G."/>
            <person name="De Carvalho L.P.S."/>
            <person name="Shen B."/>
        </authorList>
    </citation>
    <scope>NUCLEOTIDE SEQUENCE [LARGE SCALE GENOMIC DNA]</scope>
    <source>
        <strain evidence="2 3">NPDC046851</strain>
    </source>
</reference>
<feature type="compositionally biased region" description="Basic and acidic residues" evidence="1">
    <location>
        <begin position="43"/>
        <end position="63"/>
    </location>
</feature>
<feature type="non-terminal residue" evidence="2">
    <location>
        <position position="1"/>
    </location>
</feature>
<sequence length="109" mass="12069">PWTREGISFALRSGRLAGEWAVRIAEAHDAVAPPAPRGCAEGGPRERRGARRTADPLTRHSDLATRQVRLLSDAAWERPKKIRAERDPHGLFVGYLADERGALNANHWA</sequence>
<name>A0ABV3BD61_9ACTN</name>
<evidence type="ECO:0000313" key="3">
    <source>
        <dbReference type="Proteomes" id="UP001551189"/>
    </source>
</evidence>
<dbReference type="EMBL" id="JBEYXT010000580">
    <property type="protein sequence ID" value="MEU6807397.1"/>
    <property type="molecule type" value="Genomic_DNA"/>
</dbReference>
<feature type="region of interest" description="Disordered" evidence="1">
    <location>
        <begin position="31"/>
        <end position="63"/>
    </location>
</feature>
<evidence type="ECO:0000313" key="2">
    <source>
        <dbReference type="EMBL" id="MEU6807397.1"/>
    </source>
</evidence>
<proteinExistence type="predicted"/>
<organism evidence="2 3">
    <name type="scientific">Streptomyces neyagawaensis</name>
    <dbReference type="NCBI Taxonomy" id="42238"/>
    <lineage>
        <taxon>Bacteria</taxon>
        <taxon>Bacillati</taxon>
        <taxon>Actinomycetota</taxon>
        <taxon>Actinomycetes</taxon>
        <taxon>Kitasatosporales</taxon>
        <taxon>Streptomycetaceae</taxon>
        <taxon>Streptomyces</taxon>
    </lineage>
</organism>
<gene>
    <name evidence="2" type="ORF">ABZ931_41625</name>
</gene>